<accession>A0AAU7S490</accession>
<reference evidence="9" key="1">
    <citation type="submission" date="2024-06" db="EMBL/GenBank/DDBJ databases">
        <authorList>
            <person name="Li T."/>
            <person name="Gao R."/>
        </authorList>
    </citation>
    <scope>NUCLEOTIDE SEQUENCE</scope>
    <source>
        <strain evidence="9">ZPR3</strain>
        <plasmid evidence="9">unnamed2</plasmid>
    </source>
</reference>
<keyword evidence="2" id="KW-0805">Transcription regulation</keyword>
<dbReference type="Pfam" id="PF00126">
    <property type="entry name" value="HTH_1"/>
    <property type="match status" value="1"/>
</dbReference>
<evidence type="ECO:0000256" key="7">
    <source>
        <dbReference type="ARBA" id="ARBA00083243"/>
    </source>
</evidence>
<name>A0AAU7S490_9HYPH</name>
<dbReference type="CDD" id="cd08427">
    <property type="entry name" value="PBP2_LTTR_like_2"/>
    <property type="match status" value="1"/>
</dbReference>
<evidence type="ECO:0000256" key="5">
    <source>
        <dbReference type="ARBA" id="ARBA00054626"/>
    </source>
</evidence>
<evidence type="ECO:0000256" key="1">
    <source>
        <dbReference type="ARBA" id="ARBA00009437"/>
    </source>
</evidence>
<dbReference type="InterPro" id="IPR000847">
    <property type="entry name" value="LysR_HTH_N"/>
</dbReference>
<dbReference type="InterPro" id="IPR050950">
    <property type="entry name" value="HTH-type_LysR_regulators"/>
</dbReference>
<protein>
    <recommendedName>
        <fullName evidence="6">HTH-type transcriptional regulator TtuA</fullName>
    </recommendedName>
    <alternativeName>
        <fullName evidence="7">Tartrate utilization transcriptional regulator</fullName>
    </alternativeName>
</protein>
<organism evidence="9">
    <name type="scientific">Rhizobium sp. ZPR3</name>
    <dbReference type="NCBI Taxonomy" id="3158967"/>
    <lineage>
        <taxon>Bacteria</taxon>
        <taxon>Pseudomonadati</taxon>
        <taxon>Pseudomonadota</taxon>
        <taxon>Alphaproteobacteria</taxon>
        <taxon>Hyphomicrobiales</taxon>
        <taxon>Rhizobiaceae</taxon>
        <taxon>Rhizobium/Agrobacterium group</taxon>
        <taxon>Rhizobium</taxon>
    </lineage>
</organism>
<dbReference type="GO" id="GO:0005829">
    <property type="term" value="C:cytosol"/>
    <property type="evidence" value="ECO:0007669"/>
    <property type="project" value="TreeGrafter"/>
</dbReference>
<proteinExistence type="inferred from homology"/>
<dbReference type="PANTHER" id="PTHR30419">
    <property type="entry name" value="HTH-TYPE TRANSCRIPTIONAL REGULATOR YBHD"/>
    <property type="match status" value="1"/>
</dbReference>
<dbReference type="PRINTS" id="PR00039">
    <property type="entry name" value="HTHLYSR"/>
</dbReference>
<dbReference type="Pfam" id="PF03466">
    <property type="entry name" value="LysR_substrate"/>
    <property type="match status" value="1"/>
</dbReference>
<dbReference type="Gene3D" id="1.10.10.10">
    <property type="entry name" value="Winged helix-like DNA-binding domain superfamily/Winged helix DNA-binding domain"/>
    <property type="match status" value="1"/>
</dbReference>
<dbReference type="InterPro" id="IPR036388">
    <property type="entry name" value="WH-like_DNA-bd_sf"/>
</dbReference>
<dbReference type="GO" id="GO:0003677">
    <property type="term" value="F:DNA binding"/>
    <property type="evidence" value="ECO:0007669"/>
    <property type="project" value="UniProtKB-KW"/>
</dbReference>
<gene>
    <name evidence="9" type="ORF">ABM479_29045</name>
</gene>
<dbReference type="FunFam" id="1.10.10.10:FF:000001">
    <property type="entry name" value="LysR family transcriptional regulator"/>
    <property type="match status" value="1"/>
</dbReference>
<geneLocation type="plasmid" evidence="9">
    <name>unnamed2</name>
</geneLocation>
<keyword evidence="9" id="KW-0614">Plasmid</keyword>
<dbReference type="SUPFAM" id="SSF46785">
    <property type="entry name" value="Winged helix' DNA-binding domain"/>
    <property type="match status" value="1"/>
</dbReference>
<sequence length="307" mass="33635">MSIRSLRTLQAIARHGSFARAGEVVGLTQSAVSLQVKALEEEFGAQLFDRSRRLPVLTDAGRIVLSRSEEVIALYDKIFEALGDEQSLAGKLKLGAIQTALSEVLPDALAMLKRSHPRVRVHVAAGMSLELARQVAGGELDAAVTTEPVRPVPAEFVSSPLYQEGFWVVAPAGQDGDTVYELLTSMPFIRFDSRAWAGRIIDRELRRQRIEVHEEMILDSREAILKMVEKGLGVAVVPLSEEMHRGLTLTCLPFGEPQLFRKIVLLERPDRGGGRIATALISAIVHAKQKQASEQPAADLSNCSTRL</sequence>
<evidence type="ECO:0000313" key="9">
    <source>
        <dbReference type="EMBL" id="XBT97324.1"/>
    </source>
</evidence>
<comment type="function">
    <text evidence="5">Transcriptional regulator of the ttuABCDE tartrate utilization operon.</text>
</comment>
<dbReference type="AlphaFoldDB" id="A0AAU7S490"/>
<evidence type="ECO:0000256" key="4">
    <source>
        <dbReference type="ARBA" id="ARBA00023163"/>
    </source>
</evidence>
<feature type="domain" description="HTH lysR-type" evidence="8">
    <location>
        <begin position="1"/>
        <end position="58"/>
    </location>
</feature>
<dbReference type="EMBL" id="CP157962">
    <property type="protein sequence ID" value="XBT97324.1"/>
    <property type="molecule type" value="Genomic_DNA"/>
</dbReference>
<dbReference type="PROSITE" id="PS50931">
    <property type="entry name" value="HTH_LYSR"/>
    <property type="match status" value="1"/>
</dbReference>
<comment type="similarity">
    <text evidence="1">Belongs to the LysR transcriptional regulatory family.</text>
</comment>
<evidence type="ECO:0000256" key="3">
    <source>
        <dbReference type="ARBA" id="ARBA00023125"/>
    </source>
</evidence>
<evidence type="ECO:0000256" key="6">
    <source>
        <dbReference type="ARBA" id="ARBA00067332"/>
    </source>
</evidence>
<evidence type="ECO:0000256" key="2">
    <source>
        <dbReference type="ARBA" id="ARBA00023015"/>
    </source>
</evidence>
<dbReference type="Gene3D" id="3.40.190.10">
    <property type="entry name" value="Periplasmic binding protein-like II"/>
    <property type="match status" value="2"/>
</dbReference>
<dbReference type="SUPFAM" id="SSF53850">
    <property type="entry name" value="Periplasmic binding protein-like II"/>
    <property type="match status" value="1"/>
</dbReference>
<dbReference type="InterPro" id="IPR005119">
    <property type="entry name" value="LysR_subst-bd"/>
</dbReference>
<evidence type="ECO:0000259" key="8">
    <source>
        <dbReference type="PROSITE" id="PS50931"/>
    </source>
</evidence>
<keyword evidence="3" id="KW-0238">DNA-binding</keyword>
<dbReference type="InterPro" id="IPR036390">
    <property type="entry name" value="WH_DNA-bd_sf"/>
</dbReference>
<dbReference type="GO" id="GO:0003700">
    <property type="term" value="F:DNA-binding transcription factor activity"/>
    <property type="evidence" value="ECO:0007669"/>
    <property type="project" value="InterPro"/>
</dbReference>
<dbReference type="RefSeq" id="WP_349962353.1">
    <property type="nucleotide sequence ID" value="NZ_CP157962.1"/>
</dbReference>
<keyword evidence="4" id="KW-0804">Transcription</keyword>